<sequence>MAAILAHGGSPFGMRREAQLSRTVPVTPIAHSSPESMDGRNAMHVVPRSHSAPELLEAGYAHGTLPTLDFTPAVFEAEEEADVCRICMDELQEGAQDTLKLECHCRGELALAHKECAVKWFSDRGNMICEICNHEVMNLHVMHSPTFRFIMVWQHEPDLLILSMLAYMVFLVLFLIDEMDDGKAITISVSSGCILGLLGSKTSTIMVRGRYAWIYATVQFILVVCVAYAFRYSQVTSSNWDYICFSCYHCWVWWSNVLYLHILEMDGVKPASRDPEVEEIDEMDDGEAVTISVSSGCILGLLGSMTSTIMVRRRYAWIYATVQFILVVCVAYTFRYLQVNEEADVYRICMGELQEGAQDTLKLECHYRGELALTHKECTVKWFSDKGNMICEICNHEVCLGMAARTWSSHSEHACLLGLLGAIFDEMDDGEAVVISVPSGCILGLLGSMTSTIMVRRRYAWIYATVQFILVLHLTGIIYSLLTTFVGFGGPMCFTYIFLKWMGSNQHCETQRWSR</sequence>
<feature type="transmembrane region" description="Helical" evidence="4">
    <location>
        <begin position="432"/>
        <end position="453"/>
    </location>
</feature>
<evidence type="ECO:0000256" key="4">
    <source>
        <dbReference type="SAM" id="Phobius"/>
    </source>
</evidence>
<evidence type="ECO:0000313" key="6">
    <source>
        <dbReference type="EMBL" id="GEU35799.1"/>
    </source>
</evidence>
<keyword evidence="4" id="KW-0812">Transmembrane</keyword>
<evidence type="ECO:0000256" key="3">
    <source>
        <dbReference type="ARBA" id="ARBA00022833"/>
    </source>
</evidence>
<feature type="transmembrane region" description="Helical" evidence="4">
    <location>
        <begin position="460"/>
        <end position="479"/>
    </location>
</feature>
<keyword evidence="4" id="KW-1133">Transmembrane helix</keyword>
<feature type="transmembrane region" description="Helical" evidence="4">
    <location>
        <begin position="159"/>
        <end position="176"/>
    </location>
</feature>
<accession>A0A6L2JGA6</accession>
<feature type="transmembrane region" description="Helical" evidence="4">
    <location>
        <begin position="211"/>
        <end position="230"/>
    </location>
</feature>
<feature type="transmembrane region" description="Helical" evidence="4">
    <location>
        <begin position="315"/>
        <end position="334"/>
    </location>
</feature>
<feature type="domain" description="RING-CH-type" evidence="5">
    <location>
        <begin position="76"/>
        <end position="139"/>
    </location>
</feature>
<keyword evidence="4" id="KW-0472">Membrane</keyword>
<dbReference type="Gene3D" id="3.30.40.10">
    <property type="entry name" value="Zinc/RING finger domain, C3HC4 (zinc finger)"/>
    <property type="match status" value="2"/>
</dbReference>
<dbReference type="EMBL" id="BKCJ010000732">
    <property type="protein sequence ID" value="GEU35799.1"/>
    <property type="molecule type" value="Genomic_DNA"/>
</dbReference>
<reference evidence="6" key="1">
    <citation type="journal article" date="2019" name="Sci. Rep.">
        <title>Draft genome of Tanacetum cinerariifolium, the natural source of mosquito coil.</title>
        <authorList>
            <person name="Yamashiro T."/>
            <person name="Shiraishi A."/>
            <person name="Satake H."/>
            <person name="Nakayama K."/>
        </authorList>
    </citation>
    <scope>NUCLEOTIDE SEQUENCE</scope>
</reference>
<evidence type="ECO:0000256" key="2">
    <source>
        <dbReference type="ARBA" id="ARBA00022771"/>
    </source>
</evidence>
<gene>
    <name evidence="6" type="ORF">Tci_007777</name>
</gene>
<dbReference type="SUPFAM" id="SSF57850">
    <property type="entry name" value="RING/U-box"/>
    <property type="match status" value="2"/>
</dbReference>
<dbReference type="PANTHER" id="PTHR46158:SF10">
    <property type="entry name" value="RING-CH-TYPE DOMAIN-CONTAINING PROTEIN"/>
    <property type="match status" value="1"/>
</dbReference>
<comment type="caution">
    <text evidence="6">The sequence shown here is derived from an EMBL/GenBank/DDBJ whole genome shotgun (WGS) entry which is preliminary data.</text>
</comment>
<dbReference type="InterPro" id="IPR013083">
    <property type="entry name" value="Znf_RING/FYVE/PHD"/>
</dbReference>
<dbReference type="PROSITE" id="PS51292">
    <property type="entry name" value="ZF_RING_CH"/>
    <property type="match status" value="2"/>
</dbReference>
<evidence type="ECO:0000259" key="5">
    <source>
        <dbReference type="PROSITE" id="PS51292"/>
    </source>
</evidence>
<name>A0A6L2JGA6_TANCI</name>
<dbReference type="SMART" id="SM00744">
    <property type="entry name" value="RINGv"/>
    <property type="match status" value="2"/>
</dbReference>
<dbReference type="AlphaFoldDB" id="A0A6L2JGA6"/>
<dbReference type="CDD" id="cd16495">
    <property type="entry name" value="RING_CH-C4HC3_MARCH"/>
    <property type="match status" value="1"/>
</dbReference>
<keyword evidence="3" id="KW-0862">Zinc</keyword>
<feature type="domain" description="RING-CH-type" evidence="5">
    <location>
        <begin position="338"/>
        <end position="401"/>
    </location>
</feature>
<organism evidence="6">
    <name type="scientific">Tanacetum cinerariifolium</name>
    <name type="common">Dalmatian daisy</name>
    <name type="synonym">Chrysanthemum cinerariifolium</name>
    <dbReference type="NCBI Taxonomy" id="118510"/>
    <lineage>
        <taxon>Eukaryota</taxon>
        <taxon>Viridiplantae</taxon>
        <taxon>Streptophyta</taxon>
        <taxon>Embryophyta</taxon>
        <taxon>Tracheophyta</taxon>
        <taxon>Spermatophyta</taxon>
        <taxon>Magnoliopsida</taxon>
        <taxon>eudicotyledons</taxon>
        <taxon>Gunneridae</taxon>
        <taxon>Pentapetalae</taxon>
        <taxon>asterids</taxon>
        <taxon>campanulids</taxon>
        <taxon>Asterales</taxon>
        <taxon>Asteraceae</taxon>
        <taxon>Asteroideae</taxon>
        <taxon>Anthemideae</taxon>
        <taxon>Anthemidinae</taxon>
        <taxon>Tanacetum</taxon>
    </lineage>
</organism>
<keyword evidence="1" id="KW-0479">Metal-binding</keyword>
<protein>
    <recommendedName>
        <fullName evidence="5">RING-CH-type domain-containing protein</fullName>
    </recommendedName>
</protein>
<dbReference type="Pfam" id="PF12906">
    <property type="entry name" value="RINGv"/>
    <property type="match status" value="2"/>
</dbReference>
<dbReference type="InterPro" id="IPR011016">
    <property type="entry name" value="Znf_RING-CH"/>
</dbReference>
<proteinExistence type="predicted"/>
<evidence type="ECO:0000256" key="1">
    <source>
        <dbReference type="ARBA" id="ARBA00022723"/>
    </source>
</evidence>
<dbReference type="PANTHER" id="PTHR46158">
    <property type="entry name" value="OS02G0165000 PROTEIN"/>
    <property type="match status" value="1"/>
</dbReference>
<keyword evidence="2" id="KW-0863">Zinc-finger</keyword>
<dbReference type="GO" id="GO:0008270">
    <property type="term" value="F:zinc ion binding"/>
    <property type="evidence" value="ECO:0007669"/>
    <property type="project" value="UniProtKB-KW"/>
</dbReference>